<evidence type="ECO:0000313" key="6">
    <source>
        <dbReference type="EMBL" id="MBB4882817.1"/>
    </source>
</evidence>
<accession>A0A4Y8X4J1</accession>
<comment type="caution">
    <text evidence="6">The sequence shown here is derived from an EMBL/GenBank/DDBJ whole genome shotgun (WGS) entry which is preliminary data.</text>
</comment>
<name>A0A4Y8X4J1_9MICC</name>
<dbReference type="PANTHER" id="PTHR42770:SF7">
    <property type="entry name" value="MEMBRANE PROTEIN"/>
    <property type="match status" value="1"/>
</dbReference>
<feature type="domain" description="Amino acid permease/ SLC12A" evidence="5">
    <location>
        <begin position="51"/>
        <end position="506"/>
    </location>
</feature>
<protein>
    <submittedName>
        <fullName evidence="6">Amino acid transporter</fullName>
    </submittedName>
</protein>
<evidence type="ECO:0000256" key="3">
    <source>
        <dbReference type="ARBA" id="ARBA00022989"/>
    </source>
</evidence>
<dbReference type="GO" id="GO:0055085">
    <property type="term" value="P:transmembrane transport"/>
    <property type="evidence" value="ECO:0007669"/>
    <property type="project" value="InterPro"/>
</dbReference>
<keyword evidence="2" id="KW-0812">Transmembrane</keyword>
<reference evidence="6 7" key="1">
    <citation type="submission" date="2020-08" db="EMBL/GenBank/DDBJ databases">
        <title>Sequencing the genomes of 1000 actinobacteria strains.</title>
        <authorList>
            <person name="Klenk H.-P."/>
        </authorList>
    </citation>
    <scope>NUCLEOTIDE SEQUENCE [LARGE SCALE GENOMIC DNA]</scope>
    <source>
        <strain evidence="6 7">DSM 19079</strain>
    </source>
</reference>
<keyword evidence="7" id="KW-1185">Reference proteome</keyword>
<dbReference type="PANTHER" id="PTHR42770">
    <property type="entry name" value="AMINO ACID TRANSPORTER-RELATED"/>
    <property type="match status" value="1"/>
</dbReference>
<dbReference type="RefSeq" id="WP_135027839.1">
    <property type="nucleotide sequence ID" value="NZ_BMLA01000001.1"/>
</dbReference>
<evidence type="ECO:0000256" key="1">
    <source>
        <dbReference type="ARBA" id="ARBA00004141"/>
    </source>
</evidence>
<dbReference type="AlphaFoldDB" id="A0A4Y8X4J1"/>
<evidence type="ECO:0000313" key="7">
    <source>
        <dbReference type="Proteomes" id="UP000560081"/>
    </source>
</evidence>
<dbReference type="PIRSF" id="PIRSF006060">
    <property type="entry name" value="AA_transporter"/>
    <property type="match status" value="1"/>
</dbReference>
<organism evidence="6 7">
    <name type="scientific">Micrococcus flavus</name>
    <dbReference type="NCBI Taxonomy" id="384602"/>
    <lineage>
        <taxon>Bacteria</taxon>
        <taxon>Bacillati</taxon>
        <taxon>Actinomycetota</taxon>
        <taxon>Actinomycetes</taxon>
        <taxon>Micrococcales</taxon>
        <taxon>Micrococcaceae</taxon>
        <taxon>Micrococcus</taxon>
    </lineage>
</organism>
<proteinExistence type="predicted"/>
<dbReference type="InterPro" id="IPR050367">
    <property type="entry name" value="APC_superfamily"/>
</dbReference>
<dbReference type="InterPro" id="IPR004841">
    <property type="entry name" value="AA-permease/SLC12A_dom"/>
</dbReference>
<keyword evidence="4" id="KW-0472">Membrane</keyword>
<comment type="subcellular location">
    <subcellularLocation>
        <location evidence="1">Membrane</location>
        <topology evidence="1">Multi-pass membrane protein</topology>
    </subcellularLocation>
</comment>
<gene>
    <name evidence="6" type="ORF">BJ976_001168</name>
</gene>
<dbReference type="Pfam" id="PF00324">
    <property type="entry name" value="AA_permease"/>
    <property type="match status" value="1"/>
</dbReference>
<evidence type="ECO:0000259" key="5">
    <source>
        <dbReference type="Pfam" id="PF00324"/>
    </source>
</evidence>
<evidence type="ECO:0000256" key="2">
    <source>
        <dbReference type="ARBA" id="ARBA00022692"/>
    </source>
</evidence>
<dbReference type="OrthoDB" id="138827at2"/>
<sequence length="552" mass="58063">MSASPSGSHAAPRHDEHVYPSTAEVEQVSLLNPAGVSNKGLEAGKVGLIGAVVIGISVVAPAYTLTSGLGPTISTVGTHVPAILLLGFVPMLLVALGYRALNTRVPDSGTSFTWATHAFGPYVGWMGGWGLIAASVIVLSNLAAVGVDFTFLLLAQVTGDEALADLAGNLWVNIPLTVLYLALAGWISHRGMEATKKLQYVLVVFQLVALGAFAVAALVQASNGAGFDPTPVELDWFNPFTAGDFSVVAAGVSLSIFLFWGWDVTLTMNEETKDPERTPGRAASVTVLVIIAVYVLSALGVIAWAGVGTEGLGAGNEENQESIFAVLAGPVLGPFAVIMSSAILISSLASLQSTMISPARTLLAMGFYRAVPPKFAELSPRFNSPAFATWVCAAAAAAFYVVTRLVSENALWDTITALGLMICFYYGITALACVWYFRREWFTSAGNALTTFLFPLLGGIVLLVMFTVTAVDSTDPDYGSGSSVGGVGTVFILGMGVLLLGVALMLWTRLRHPAYFRGETLPRTDSTRPIPIIRPDDDGAAVVADPNERTRP</sequence>
<dbReference type="GO" id="GO:0016020">
    <property type="term" value="C:membrane"/>
    <property type="evidence" value="ECO:0007669"/>
    <property type="project" value="UniProtKB-SubCell"/>
</dbReference>
<dbReference type="Proteomes" id="UP000560081">
    <property type="component" value="Unassembled WGS sequence"/>
</dbReference>
<dbReference type="EMBL" id="JACHMC010000001">
    <property type="protein sequence ID" value="MBB4882817.1"/>
    <property type="molecule type" value="Genomic_DNA"/>
</dbReference>
<dbReference type="Gene3D" id="1.20.1740.10">
    <property type="entry name" value="Amino acid/polyamine transporter I"/>
    <property type="match status" value="1"/>
</dbReference>
<evidence type="ECO:0000256" key="4">
    <source>
        <dbReference type="ARBA" id="ARBA00023136"/>
    </source>
</evidence>
<keyword evidence="3" id="KW-1133">Transmembrane helix</keyword>